<name>A0A286PGI9_STROL</name>
<organism evidence="2 3">
    <name type="scientific">Streptomyces olivochromogenes</name>
    <dbReference type="NCBI Taxonomy" id="1963"/>
    <lineage>
        <taxon>Bacteria</taxon>
        <taxon>Bacillati</taxon>
        <taxon>Actinomycetota</taxon>
        <taxon>Actinomycetes</taxon>
        <taxon>Kitasatosporales</taxon>
        <taxon>Streptomycetaceae</taxon>
        <taxon>Streptomyces</taxon>
    </lineage>
</organism>
<evidence type="ECO:0000313" key="3">
    <source>
        <dbReference type="Proteomes" id="UP000217446"/>
    </source>
</evidence>
<keyword evidence="3" id="KW-1185">Reference proteome</keyword>
<evidence type="ECO:0000313" key="2">
    <source>
        <dbReference type="EMBL" id="GAX58668.1"/>
    </source>
</evidence>
<dbReference type="InterPro" id="IPR013320">
    <property type="entry name" value="ConA-like_dom_sf"/>
</dbReference>
<protein>
    <submittedName>
        <fullName evidence="2">Uncharacterized protein</fullName>
    </submittedName>
</protein>
<comment type="caution">
    <text evidence="2">The sequence shown here is derived from an EMBL/GenBank/DDBJ whole genome shotgun (WGS) entry which is preliminary data.</text>
</comment>
<sequence length="426" mass="46774">MDQVYRYTIPPRLNSIIRIRTLPNACCVINDADDGNPLLVQYSDPDGFLAFDICPAGESVEIARLSVDAKTDGESVQHALKFHFSNKPNDKYPLPPAQYRSPPRRDERIRPGLELSECLSLQDDELLARGYPTRPDPELTPSAFDTWLRIVSNPIAFIEPHLVARSDVAGAPRPLGDPVNRDFIDTDNWSGFQAEAPAGTYVQVFGQWQVPEVSGAILSPKAYSGLWVGLGEGVLVQAGTAQECIVKLVHEPSVIVPVTLSTYNAWTQFRPIQPTAQLITNFPIRPGDVILGDVWIADKDPDIGPPPSLIPPPSLSGTHVWFQLINVTTMKSTRVLIPRGSVAVPGAQAEWIMERPQVRGGSPPLANYGTATMGVAAARRADGRYVLYRDANVTSITMISHHSGHEMSSVAVVDKSTMRFKWHAFE</sequence>
<accession>A0A286PGI9</accession>
<dbReference type="GO" id="GO:0070007">
    <property type="term" value="F:glutamic-type endopeptidase activity"/>
    <property type="evidence" value="ECO:0007669"/>
    <property type="project" value="InterPro"/>
</dbReference>
<reference evidence="3" key="1">
    <citation type="submission" date="2017-05" db="EMBL/GenBank/DDBJ databases">
        <title>Streptomyces olivochromogenes NBRC 3561 whole genome shotgun sequence.</title>
        <authorList>
            <person name="Dohra H."/>
            <person name="Kodani S."/>
        </authorList>
    </citation>
    <scope>NUCLEOTIDE SEQUENCE [LARGE SCALE GENOMIC DNA]</scope>
    <source>
        <strain evidence="3">NBRC 3561</strain>
    </source>
</reference>
<evidence type="ECO:0000256" key="1">
    <source>
        <dbReference type="SAM" id="MobiDB-lite"/>
    </source>
</evidence>
<dbReference type="CDD" id="cd13426">
    <property type="entry name" value="Peptidase_G1"/>
    <property type="match status" value="1"/>
</dbReference>
<dbReference type="InterPro" id="IPR000250">
    <property type="entry name" value="Peptidase_G1"/>
</dbReference>
<dbReference type="Pfam" id="PF01828">
    <property type="entry name" value="Peptidase_A4"/>
    <property type="match status" value="2"/>
</dbReference>
<gene>
    <name evidence="2" type="ORF">SO3561_10243</name>
</gene>
<dbReference type="Proteomes" id="UP000217446">
    <property type="component" value="Unassembled WGS sequence"/>
</dbReference>
<dbReference type="EMBL" id="BDQI01000060">
    <property type="protein sequence ID" value="GAX58668.1"/>
    <property type="molecule type" value="Genomic_DNA"/>
</dbReference>
<dbReference type="GO" id="GO:0006508">
    <property type="term" value="P:proteolysis"/>
    <property type="evidence" value="ECO:0007669"/>
    <property type="project" value="InterPro"/>
</dbReference>
<dbReference type="PANTHER" id="PTHR37536">
    <property type="entry name" value="PUTATIVE (AFU_ORTHOLOGUE AFUA_3G02970)-RELATED"/>
    <property type="match status" value="1"/>
</dbReference>
<dbReference type="SUPFAM" id="SSF49899">
    <property type="entry name" value="Concanavalin A-like lectins/glucanases"/>
    <property type="match status" value="1"/>
</dbReference>
<dbReference type="AlphaFoldDB" id="A0A286PGI9"/>
<proteinExistence type="predicted"/>
<dbReference type="InterPro" id="IPR038656">
    <property type="entry name" value="Peptidase_G1_sf"/>
</dbReference>
<dbReference type="Gene3D" id="2.60.120.700">
    <property type="entry name" value="Peptidase G1"/>
    <property type="match status" value="1"/>
</dbReference>
<dbReference type="PANTHER" id="PTHR37536:SF1">
    <property type="entry name" value="ASPERGILLOPEPSIN, PUTAITVE (AFU_ORTHOLOGUE AFUA_7G01200)"/>
    <property type="match status" value="1"/>
</dbReference>
<feature type="region of interest" description="Disordered" evidence="1">
    <location>
        <begin position="86"/>
        <end position="105"/>
    </location>
</feature>